<dbReference type="Gene3D" id="1.10.1450.10">
    <property type="entry name" value="Tetraspanin"/>
    <property type="match status" value="1"/>
</dbReference>
<dbReference type="PRINTS" id="PR00259">
    <property type="entry name" value="TMFOUR"/>
</dbReference>
<evidence type="ECO:0000313" key="7">
    <source>
        <dbReference type="EMBL" id="KAK6180281.1"/>
    </source>
</evidence>
<evidence type="ECO:0000256" key="4">
    <source>
        <dbReference type="ARBA" id="ARBA00022989"/>
    </source>
</evidence>
<feature type="transmembrane region" description="Helical" evidence="6">
    <location>
        <begin position="60"/>
        <end position="83"/>
    </location>
</feature>
<proteinExistence type="inferred from homology"/>
<dbReference type="PANTHER" id="PTHR19282:SF544">
    <property type="entry name" value="TETRASPANIN"/>
    <property type="match status" value="1"/>
</dbReference>
<reference evidence="7 8" key="1">
    <citation type="submission" date="2024-01" db="EMBL/GenBank/DDBJ databases">
        <title>The genome of the rayed Mediterranean limpet Patella caerulea (Linnaeus, 1758).</title>
        <authorList>
            <person name="Anh-Thu Weber A."/>
            <person name="Halstead-Nussloch G."/>
        </authorList>
    </citation>
    <scope>NUCLEOTIDE SEQUENCE [LARGE SCALE GENOMIC DNA]</scope>
    <source>
        <strain evidence="7">AATW-2023a</strain>
        <tissue evidence="7">Whole specimen</tissue>
    </source>
</reference>
<dbReference type="PIRSF" id="PIRSF002419">
    <property type="entry name" value="Tetraspanin"/>
    <property type="match status" value="1"/>
</dbReference>
<dbReference type="GO" id="GO:0005886">
    <property type="term" value="C:plasma membrane"/>
    <property type="evidence" value="ECO:0007669"/>
    <property type="project" value="TreeGrafter"/>
</dbReference>
<dbReference type="CDD" id="cd03127">
    <property type="entry name" value="tetraspanin_LEL"/>
    <property type="match status" value="1"/>
</dbReference>
<keyword evidence="3 6" id="KW-0812">Transmembrane</keyword>
<feature type="transmembrane region" description="Helical" evidence="6">
    <location>
        <begin position="90"/>
        <end position="114"/>
    </location>
</feature>
<comment type="caution">
    <text evidence="7">The sequence shown here is derived from an EMBL/GenBank/DDBJ whole genome shotgun (WGS) entry which is preliminary data.</text>
</comment>
<accession>A0AAN8PVY9</accession>
<comment type="similarity">
    <text evidence="2 6">Belongs to the tetraspanin (TM4SF) family.</text>
</comment>
<gene>
    <name evidence="7" type="ORF">SNE40_012467</name>
</gene>
<dbReference type="InterPro" id="IPR018499">
    <property type="entry name" value="Tetraspanin/Peripherin"/>
</dbReference>
<evidence type="ECO:0000256" key="5">
    <source>
        <dbReference type="ARBA" id="ARBA00023136"/>
    </source>
</evidence>
<protein>
    <recommendedName>
        <fullName evidence="6">Tetraspanin</fullName>
    </recommendedName>
</protein>
<dbReference type="AlphaFoldDB" id="A0AAN8PVY9"/>
<dbReference type="EMBL" id="JAZGQO010000008">
    <property type="protein sequence ID" value="KAK6180281.1"/>
    <property type="molecule type" value="Genomic_DNA"/>
</dbReference>
<evidence type="ECO:0000313" key="8">
    <source>
        <dbReference type="Proteomes" id="UP001347796"/>
    </source>
</evidence>
<evidence type="ECO:0000256" key="6">
    <source>
        <dbReference type="RuleBase" id="RU361218"/>
    </source>
</evidence>
<dbReference type="PANTHER" id="PTHR19282">
    <property type="entry name" value="TETRASPANIN"/>
    <property type="match status" value="1"/>
</dbReference>
<keyword evidence="4 6" id="KW-1133">Transmembrane helix</keyword>
<dbReference type="Proteomes" id="UP001347796">
    <property type="component" value="Unassembled WGS sequence"/>
</dbReference>
<feature type="transmembrane region" description="Helical" evidence="6">
    <location>
        <begin position="12"/>
        <end position="40"/>
    </location>
</feature>
<evidence type="ECO:0000256" key="2">
    <source>
        <dbReference type="ARBA" id="ARBA00006840"/>
    </source>
</evidence>
<keyword evidence="8" id="KW-1185">Reference proteome</keyword>
<dbReference type="InterPro" id="IPR000301">
    <property type="entry name" value="Tetraspanin_animals"/>
</dbReference>
<dbReference type="Pfam" id="PF00335">
    <property type="entry name" value="Tetraspanin"/>
    <property type="match status" value="1"/>
</dbReference>
<comment type="subcellular location">
    <subcellularLocation>
        <location evidence="1 6">Membrane</location>
        <topology evidence="1 6">Multi-pass membrane protein</topology>
    </subcellularLocation>
</comment>
<name>A0AAN8PVY9_PATCE</name>
<dbReference type="SUPFAM" id="SSF48652">
    <property type="entry name" value="Tetraspanin"/>
    <property type="match status" value="1"/>
</dbReference>
<dbReference type="InterPro" id="IPR008952">
    <property type="entry name" value="Tetraspanin_EC2_sf"/>
</dbReference>
<feature type="transmembrane region" description="Helical" evidence="6">
    <location>
        <begin position="251"/>
        <end position="275"/>
    </location>
</feature>
<organism evidence="7 8">
    <name type="scientific">Patella caerulea</name>
    <name type="common">Rayed Mediterranean limpet</name>
    <dbReference type="NCBI Taxonomy" id="87958"/>
    <lineage>
        <taxon>Eukaryota</taxon>
        <taxon>Metazoa</taxon>
        <taxon>Spiralia</taxon>
        <taxon>Lophotrochozoa</taxon>
        <taxon>Mollusca</taxon>
        <taxon>Gastropoda</taxon>
        <taxon>Patellogastropoda</taxon>
        <taxon>Patelloidea</taxon>
        <taxon>Patellidae</taxon>
        <taxon>Patella</taxon>
    </lineage>
</organism>
<evidence type="ECO:0000256" key="3">
    <source>
        <dbReference type="ARBA" id="ARBA00022692"/>
    </source>
</evidence>
<keyword evidence="5 6" id="KW-0472">Membrane</keyword>
<evidence type="ECO:0000256" key="1">
    <source>
        <dbReference type="ARBA" id="ARBA00004141"/>
    </source>
</evidence>
<sequence>MGESSVVGCGKCLKYFLIIFNFLSFLVGGTVLTVGLYTLLTDFGSDEAAAILGSDIYKAGSYTLAAGGGIILIVSLCGCCGSIKEDRGFLCCYFVVFICLLTVFIAAGVLGFVFRNQIINQVQIELETRLKYKYGVDLNSPENQQFTESWDKLQRKLMCCGITGDINSTESWAFYKLSDTKWYQQFSSGVPYVPSSCCDPAGELPKCDGTMALNGPPSLGPPINSSMVMNEALYPEGCYDKLQNSLEMNSLLIGGFALATLVVMVIGILFSICLFRQLGGGHMV</sequence>